<evidence type="ECO:0000313" key="2">
    <source>
        <dbReference type="EMBL" id="QHD67403.1"/>
    </source>
</evidence>
<dbReference type="InterPro" id="IPR013491">
    <property type="entry name" value="Tape_meas_N"/>
</dbReference>
<sequence length="1299" mass="132661">MSQPVASPQIDIIIDSKSAQAGAQRVNAALNSIVAQANGLNSGLSGVNGTMIQTGSSAQQLAQRLQAANSNAAGLGGMLGRLQGIATGAAGSIGNLGASFAGLGGLAVAGGVAAVGAAIVAIGTAVTSATAQVQAYRASLTTIIGDTEQAGLAFNALADFAQRTPFTLDEAVNGFVKLSALGLKPSEEAMTSYGNTAAAMGKSLEQMVEAVADASTSEFERLKEFGIKSKQEGDKVSFTFQGVTTQVGNNAADIQKYLIGIGNTQFAGGMDRQAQTIGGAMAALGDQIFLLFAKIGEGGFASGMTKILDGISSGIAAITPLLSGVGSVLGGIINFAAEAASGFGSMFTAMTGGGKESLGLLDLLTVGFNMLGQWVTVAGNTVGAVFRGIASVIQWVGGGIREWLGKAFTWLTGASTATVSDMGLSFIALLRSVKFVAGAIPDLFATAFQDVKKLFSSLGSIVGRLLSGDLTALGDIGSAFTVSFANSAKQMGSIVDRAAAVAADQKGAQGALDRMLGRGKTAKIDDFANETPGVTPTGAVDKDAAKAAADAAKAEAERQKNIQAFWKTLDDSVTLSKMLPQEAEKHTKLLDLQRIYGDKLSAQDKAALLAADGKIASKLREIALGKSITSMADQARQIENSNLIMAGRKVGLTEQEASVQDALVKLRIDALNSGATLADLASDTWKTEEKRLETALRTQAALEGQAAAIAKAKDIAAGYSPQYDRAQRLVGIEKDRADFLAGADKAGISKGVQASVLAGMDKARAGIENEWVYEFTDTIHSLADEFGGSFGKAIGKFGRAMDRMAAAASGDLDNAGPLGGISKLLGKDVSKGFQDGAKSMLDDLQGSIGKAFGINGEVGQALGETLGKMQGGADVGSVAGNLATPLTDVLGLKTSAMGSAIGGALGSFAGPLGSAIGGALGGVVGGLLKKTRWATGQIDLVNGGLGAGSVDGNKASYRDNASTAGGAVGSSVQEIADALGAVISGDPRVSIGQYKGDWRVSSTGRTGKLKGKYSDVTDFGDDAESAVAYAAMLAIQQGVLSGLSSFADRALKNSTETNFETVLSVATQYETMMKELAAYDDPLGAAIDNVNSGLDKLISQMKSYGATAEDLSNVERYRTIQLDKIIADQTSSLRALQKTLNGEGSGKTVLQRLNSSLDEYAGYQADLASGKSIDNDAFASLANEIFGLAGSAYGSSTGQFQSILSMLKSDNAAAISATEDRVMASQDAAAAAQQRLVEQNAAAAQQRDQQLAEQAKANALSAEQNALLRELVARGGLGNAFVNALGSSYTNGQATTRTV</sequence>
<gene>
    <name evidence="2" type="ORF">GS397_10300</name>
</gene>
<name>A0A6P1GGQ5_SPHYA</name>
<accession>A0A6P1GGQ5</accession>
<dbReference type="RefSeq" id="WP_159366395.1">
    <property type="nucleotide sequence ID" value="NZ_CP047218.1"/>
</dbReference>
<feature type="domain" description="Tape measure protein N-terminal" evidence="1">
    <location>
        <begin position="126"/>
        <end position="296"/>
    </location>
</feature>
<protein>
    <recommendedName>
        <fullName evidence="1">Tape measure protein N-terminal domain-containing protein</fullName>
    </recommendedName>
</protein>
<proteinExistence type="predicted"/>
<reference evidence="2 3" key="1">
    <citation type="submission" date="2019-12" db="EMBL/GenBank/DDBJ databases">
        <title>Functional and genomic insights into the Sphingobium yanoikuyae YC-JY1, a bacterium efficiently degrading bisphenol A.</title>
        <authorList>
            <person name="Jia Y."/>
            <person name="Li X."/>
            <person name="Wang J."/>
            <person name="Eltoukhy A."/>
            <person name="Lamraoui I."/>
            <person name="Yan Y."/>
        </authorList>
    </citation>
    <scope>NUCLEOTIDE SEQUENCE [LARGE SCALE GENOMIC DNA]</scope>
    <source>
        <strain evidence="2 3">YC-JY1</strain>
    </source>
</reference>
<organism evidence="2 3">
    <name type="scientific">Sphingobium yanoikuyae</name>
    <name type="common">Sphingomonas yanoikuyae</name>
    <dbReference type="NCBI Taxonomy" id="13690"/>
    <lineage>
        <taxon>Bacteria</taxon>
        <taxon>Pseudomonadati</taxon>
        <taxon>Pseudomonadota</taxon>
        <taxon>Alphaproteobacteria</taxon>
        <taxon>Sphingomonadales</taxon>
        <taxon>Sphingomonadaceae</taxon>
        <taxon>Sphingobium</taxon>
    </lineage>
</organism>
<dbReference type="EMBL" id="CP047218">
    <property type="protein sequence ID" value="QHD67403.1"/>
    <property type="molecule type" value="Genomic_DNA"/>
</dbReference>
<evidence type="ECO:0000259" key="1">
    <source>
        <dbReference type="Pfam" id="PF20155"/>
    </source>
</evidence>
<dbReference type="Proteomes" id="UP000464086">
    <property type="component" value="Chromosome"/>
</dbReference>
<dbReference type="Pfam" id="PF20155">
    <property type="entry name" value="TMP_3"/>
    <property type="match status" value="1"/>
</dbReference>
<evidence type="ECO:0000313" key="3">
    <source>
        <dbReference type="Proteomes" id="UP000464086"/>
    </source>
</evidence>